<dbReference type="Pfam" id="PF01408">
    <property type="entry name" value="GFO_IDH_MocA"/>
    <property type="match status" value="1"/>
</dbReference>
<keyword evidence="5" id="KW-1185">Reference proteome</keyword>
<dbReference type="SUPFAM" id="SSF55347">
    <property type="entry name" value="Glyceraldehyde-3-phosphate dehydrogenase-like, C-terminal domain"/>
    <property type="match status" value="1"/>
</dbReference>
<dbReference type="SUPFAM" id="SSF51735">
    <property type="entry name" value="NAD(P)-binding Rossmann-fold domains"/>
    <property type="match status" value="1"/>
</dbReference>
<organism evidence="4 5">
    <name type="scientific">Fimbriiglobus ruber</name>
    <dbReference type="NCBI Taxonomy" id="1908690"/>
    <lineage>
        <taxon>Bacteria</taxon>
        <taxon>Pseudomonadati</taxon>
        <taxon>Planctomycetota</taxon>
        <taxon>Planctomycetia</taxon>
        <taxon>Gemmatales</taxon>
        <taxon>Gemmataceae</taxon>
        <taxon>Fimbriiglobus</taxon>
    </lineage>
</organism>
<feature type="domain" description="Gfo/Idh/MocA-like oxidoreductase bacterial type C-terminal" evidence="3">
    <location>
        <begin position="210"/>
        <end position="276"/>
    </location>
</feature>
<accession>A0A225DDN1</accession>
<dbReference type="Pfam" id="PF19051">
    <property type="entry name" value="GFO_IDH_MocA_C2"/>
    <property type="match status" value="1"/>
</dbReference>
<dbReference type="InterPro" id="IPR036291">
    <property type="entry name" value="NAD(P)-bd_dom_sf"/>
</dbReference>
<protein>
    <submittedName>
        <fullName evidence="4">Putative NADH-dependent dehydrogenase</fullName>
    </submittedName>
</protein>
<dbReference type="RefSeq" id="WP_088257074.1">
    <property type="nucleotide sequence ID" value="NZ_NIDE01000011.1"/>
</dbReference>
<dbReference type="PANTHER" id="PTHR43818">
    <property type="entry name" value="BCDNA.GH03377"/>
    <property type="match status" value="1"/>
</dbReference>
<feature type="chain" id="PRO_5013166585" evidence="1">
    <location>
        <begin position="23"/>
        <end position="472"/>
    </location>
</feature>
<evidence type="ECO:0000313" key="5">
    <source>
        <dbReference type="Proteomes" id="UP000214646"/>
    </source>
</evidence>
<reference evidence="5" key="1">
    <citation type="submission" date="2017-06" db="EMBL/GenBank/DDBJ databases">
        <title>Genome analysis of Fimbriiglobus ruber SP5, the first member of the order Planctomycetales with confirmed chitinolytic capability.</title>
        <authorList>
            <person name="Ravin N.V."/>
            <person name="Rakitin A.L."/>
            <person name="Ivanova A.A."/>
            <person name="Beletsky A.V."/>
            <person name="Kulichevskaya I.S."/>
            <person name="Mardanov A.V."/>
            <person name="Dedysh S.N."/>
        </authorList>
    </citation>
    <scope>NUCLEOTIDE SEQUENCE [LARGE SCALE GENOMIC DNA]</scope>
    <source>
        <strain evidence="5">SP5</strain>
    </source>
</reference>
<dbReference type="InterPro" id="IPR050463">
    <property type="entry name" value="Gfo/Idh/MocA_oxidrdct_glycsds"/>
</dbReference>
<dbReference type="InterPro" id="IPR006311">
    <property type="entry name" value="TAT_signal"/>
</dbReference>
<dbReference type="InterPro" id="IPR019546">
    <property type="entry name" value="TAT_signal_bac_arc"/>
</dbReference>
<dbReference type="PROSITE" id="PS51318">
    <property type="entry name" value="TAT"/>
    <property type="match status" value="1"/>
</dbReference>
<dbReference type="EMBL" id="NIDE01000011">
    <property type="protein sequence ID" value="OWK39093.1"/>
    <property type="molecule type" value="Genomic_DNA"/>
</dbReference>
<gene>
    <name evidence="4" type="ORF">FRUB_06175</name>
</gene>
<comment type="caution">
    <text evidence="4">The sequence shown here is derived from an EMBL/GenBank/DDBJ whole genome shotgun (WGS) entry which is preliminary data.</text>
</comment>
<dbReference type="NCBIfam" id="TIGR01409">
    <property type="entry name" value="TAT_signal_seq"/>
    <property type="match status" value="1"/>
</dbReference>
<dbReference type="InterPro" id="IPR043906">
    <property type="entry name" value="Gfo/Idh/MocA_OxRdtase_bact_C"/>
</dbReference>
<dbReference type="Gene3D" id="3.40.50.720">
    <property type="entry name" value="NAD(P)-binding Rossmann-like Domain"/>
    <property type="match status" value="1"/>
</dbReference>
<dbReference type="PANTHER" id="PTHR43818:SF10">
    <property type="entry name" value="NADH-DEPENDENT DEHYDROGENASE-RELATED"/>
    <property type="match status" value="1"/>
</dbReference>
<name>A0A225DDN1_9BACT</name>
<dbReference type="Proteomes" id="UP000214646">
    <property type="component" value="Unassembled WGS sequence"/>
</dbReference>
<dbReference type="AlphaFoldDB" id="A0A225DDN1"/>
<feature type="domain" description="Gfo/Idh/MocA-like oxidoreductase N-terminal" evidence="2">
    <location>
        <begin position="41"/>
        <end position="165"/>
    </location>
</feature>
<dbReference type="GO" id="GO:0000166">
    <property type="term" value="F:nucleotide binding"/>
    <property type="evidence" value="ECO:0007669"/>
    <property type="project" value="InterPro"/>
</dbReference>
<proteinExistence type="predicted"/>
<evidence type="ECO:0000259" key="2">
    <source>
        <dbReference type="Pfam" id="PF01408"/>
    </source>
</evidence>
<feature type="signal peptide" evidence="1">
    <location>
        <begin position="1"/>
        <end position="22"/>
    </location>
</feature>
<dbReference type="OrthoDB" id="255433at2"/>
<evidence type="ECO:0000256" key="1">
    <source>
        <dbReference type="SAM" id="SignalP"/>
    </source>
</evidence>
<sequence length="472" mass="51529">MSKLSRRSFLKQSAVAAGGLSAAPLVPGVLSAAPADRGAKLNCVVIGCGGRGTTHIATALGQNLVALVDADEKRLDAARALAKTKNADPDKIQVFTDYREMFDKIGKQIDAVFIATPNHQHALPTMIAMQLGKGVYCEKPLCHTIGEARMLSAAAAKYKVATQMGNQGHCEEGYRRLCEYVWGGVVGPITETHSWSDRSNGGIGPRPPKLSVPGNLHWDSWVGPAPFRDYHADLHQHEWHGWYDFGNGSLGNMACHVLDGVYWALKLEHPTRVEVEQMFGGTTERYPTGTRIRWDFPARGDMPAAKVYWYDGRVGEGDSGDGNKASPKGKKGPHNLPPLLAELKKKYPDEKFDSNGTLYVGEKGILYTATYGGDMHIVPKKTMLETTPPAKTLPRPSGVAGDFLRAVREGRTDTAAAFDYSARLTEFTLLGNLAQRAGPGNPVEWDGPNMKVTNLKDLNQWIQIEPRKGWKA</sequence>
<evidence type="ECO:0000259" key="3">
    <source>
        <dbReference type="Pfam" id="PF19051"/>
    </source>
</evidence>
<dbReference type="InterPro" id="IPR000683">
    <property type="entry name" value="Gfo/Idh/MocA-like_OxRdtase_N"/>
</dbReference>
<evidence type="ECO:0000313" key="4">
    <source>
        <dbReference type="EMBL" id="OWK39093.1"/>
    </source>
</evidence>
<keyword evidence="1" id="KW-0732">Signal</keyword>